<dbReference type="Pfam" id="PF05190">
    <property type="entry name" value="MutS_IV"/>
    <property type="match status" value="1"/>
</dbReference>
<evidence type="ECO:0000256" key="3">
    <source>
        <dbReference type="ARBA" id="ARBA00022741"/>
    </source>
</evidence>
<dbReference type="EMBL" id="LSGP01000013">
    <property type="protein sequence ID" value="KYZ77142.1"/>
    <property type="molecule type" value="Genomic_DNA"/>
</dbReference>
<keyword evidence="7 9" id="KW-0234">DNA repair</keyword>
<dbReference type="GO" id="GO:0003684">
    <property type="term" value="F:damaged DNA binding"/>
    <property type="evidence" value="ECO:0007669"/>
    <property type="project" value="UniProtKB-UniRule"/>
</dbReference>
<dbReference type="FunFam" id="1.10.1420.10:FF:000001">
    <property type="entry name" value="DNA mismatch repair protein MutS"/>
    <property type="match status" value="1"/>
</dbReference>
<dbReference type="STRING" id="1794912.AXX12_03135"/>
<dbReference type="Gene3D" id="3.40.1170.10">
    <property type="entry name" value="DNA repair protein MutS, domain I"/>
    <property type="match status" value="1"/>
</dbReference>
<dbReference type="SMART" id="SM00534">
    <property type="entry name" value="MUTSac"/>
    <property type="match status" value="1"/>
</dbReference>
<dbReference type="InterPro" id="IPR007861">
    <property type="entry name" value="DNA_mismatch_repair_MutS_clamp"/>
</dbReference>
<dbReference type="Pfam" id="PF05192">
    <property type="entry name" value="MutS_III"/>
    <property type="match status" value="1"/>
</dbReference>
<keyword evidence="5 9" id="KW-0067">ATP-binding</keyword>
<dbReference type="FunFam" id="3.40.1170.10:FF:000001">
    <property type="entry name" value="DNA mismatch repair protein MutS"/>
    <property type="match status" value="1"/>
</dbReference>
<dbReference type="AlphaFoldDB" id="A0A154BT84"/>
<reference evidence="12 13" key="1">
    <citation type="submission" date="2016-02" db="EMBL/GenBank/DDBJ databases">
        <title>Anaerosporomusa subterraneum gen. nov., sp. nov., a spore-forming obligate anaerobe isolated from saprolite.</title>
        <authorList>
            <person name="Choi J.K."/>
            <person name="Shah M."/>
            <person name="Yee N."/>
        </authorList>
    </citation>
    <scope>NUCLEOTIDE SEQUENCE [LARGE SCALE GENOMIC DNA]</scope>
    <source>
        <strain evidence="12 13">RU4</strain>
    </source>
</reference>
<evidence type="ECO:0000256" key="10">
    <source>
        <dbReference type="RuleBase" id="RU003756"/>
    </source>
</evidence>
<dbReference type="InterPro" id="IPR000432">
    <property type="entry name" value="DNA_mismatch_repair_MutS_C"/>
</dbReference>
<dbReference type="GO" id="GO:0005829">
    <property type="term" value="C:cytosol"/>
    <property type="evidence" value="ECO:0007669"/>
    <property type="project" value="TreeGrafter"/>
</dbReference>
<dbReference type="RefSeq" id="WP_066238927.1">
    <property type="nucleotide sequence ID" value="NZ_LSGP01000013.1"/>
</dbReference>
<dbReference type="InterPro" id="IPR007860">
    <property type="entry name" value="DNA_mmatch_repair_MutS_con_dom"/>
</dbReference>
<dbReference type="PROSITE" id="PS00486">
    <property type="entry name" value="DNA_MISMATCH_REPAIR_2"/>
    <property type="match status" value="1"/>
</dbReference>
<dbReference type="NCBIfam" id="NF003810">
    <property type="entry name" value="PRK05399.1"/>
    <property type="match status" value="1"/>
</dbReference>
<evidence type="ECO:0000256" key="2">
    <source>
        <dbReference type="ARBA" id="ARBA00021982"/>
    </source>
</evidence>
<dbReference type="GO" id="GO:0005524">
    <property type="term" value="F:ATP binding"/>
    <property type="evidence" value="ECO:0007669"/>
    <property type="project" value="UniProtKB-UniRule"/>
</dbReference>
<evidence type="ECO:0000256" key="9">
    <source>
        <dbReference type="HAMAP-Rule" id="MF_00096"/>
    </source>
</evidence>
<dbReference type="NCBIfam" id="TIGR01070">
    <property type="entry name" value="mutS1"/>
    <property type="match status" value="1"/>
</dbReference>
<dbReference type="InterPro" id="IPR007696">
    <property type="entry name" value="DNA_mismatch_repair_MutS_core"/>
</dbReference>
<accession>A0A154BT84</accession>
<dbReference type="InterPro" id="IPR016151">
    <property type="entry name" value="DNA_mismatch_repair_MutS_N"/>
</dbReference>
<dbReference type="Pfam" id="PF01624">
    <property type="entry name" value="MutS_I"/>
    <property type="match status" value="1"/>
</dbReference>
<feature type="domain" description="DNA mismatch repair proteins mutS family" evidence="11">
    <location>
        <begin position="692"/>
        <end position="708"/>
    </location>
</feature>
<keyword evidence="6 9" id="KW-0238">DNA-binding</keyword>
<dbReference type="SUPFAM" id="SSF52540">
    <property type="entry name" value="P-loop containing nucleoside triphosphate hydrolases"/>
    <property type="match status" value="1"/>
</dbReference>
<dbReference type="Pfam" id="PF00488">
    <property type="entry name" value="MutS_V"/>
    <property type="match status" value="1"/>
</dbReference>
<evidence type="ECO:0000256" key="6">
    <source>
        <dbReference type="ARBA" id="ARBA00023125"/>
    </source>
</evidence>
<evidence type="ECO:0000259" key="11">
    <source>
        <dbReference type="PROSITE" id="PS00486"/>
    </source>
</evidence>
<evidence type="ECO:0000256" key="5">
    <source>
        <dbReference type="ARBA" id="ARBA00022840"/>
    </source>
</evidence>
<dbReference type="InterPro" id="IPR045076">
    <property type="entry name" value="MutS"/>
</dbReference>
<dbReference type="Pfam" id="PF05188">
    <property type="entry name" value="MutS_II"/>
    <property type="match status" value="1"/>
</dbReference>
<feature type="binding site" evidence="9">
    <location>
        <begin position="618"/>
        <end position="625"/>
    </location>
    <ligand>
        <name>ATP</name>
        <dbReference type="ChEBI" id="CHEBI:30616"/>
    </ligand>
</feature>
<dbReference type="Gene3D" id="3.40.50.300">
    <property type="entry name" value="P-loop containing nucleotide triphosphate hydrolases"/>
    <property type="match status" value="1"/>
</dbReference>
<dbReference type="CDD" id="cd03284">
    <property type="entry name" value="ABC_MutS1"/>
    <property type="match status" value="1"/>
</dbReference>
<name>A0A154BT84_ANASB</name>
<dbReference type="SMART" id="SM00533">
    <property type="entry name" value="MUTSd"/>
    <property type="match status" value="1"/>
</dbReference>
<dbReference type="InterPro" id="IPR036187">
    <property type="entry name" value="DNA_mismatch_repair_MutS_sf"/>
</dbReference>
<dbReference type="GO" id="GO:0006298">
    <property type="term" value="P:mismatch repair"/>
    <property type="evidence" value="ECO:0007669"/>
    <property type="project" value="UniProtKB-UniRule"/>
</dbReference>
<comment type="similarity">
    <text evidence="1 9 10">Belongs to the DNA mismatch repair MutS family.</text>
</comment>
<dbReference type="Gene3D" id="1.10.1420.10">
    <property type="match status" value="2"/>
</dbReference>
<dbReference type="GO" id="GO:0030983">
    <property type="term" value="F:mismatched DNA binding"/>
    <property type="evidence" value="ECO:0007669"/>
    <property type="project" value="InterPro"/>
</dbReference>
<dbReference type="Proteomes" id="UP000076268">
    <property type="component" value="Unassembled WGS sequence"/>
</dbReference>
<dbReference type="SUPFAM" id="SSF48334">
    <property type="entry name" value="DNA repair protein MutS, domain III"/>
    <property type="match status" value="1"/>
</dbReference>
<organism evidence="12 13">
    <name type="scientific">Anaerosporomusa subterranea</name>
    <dbReference type="NCBI Taxonomy" id="1794912"/>
    <lineage>
        <taxon>Bacteria</taxon>
        <taxon>Bacillati</taxon>
        <taxon>Bacillota</taxon>
        <taxon>Negativicutes</taxon>
        <taxon>Acetonemataceae</taxon>
        <taxon>Anaerosporomusa</taxon>
    </lineage>
</organism>
<dbReference type="Gene3D" id="3.30.420.110">
    <property type="entry name" value="MutS, connector domain"/>
    <property type="match status" value="1"/>
</dbReference>
<protein>
    <recommendedName>
        <fullName evidence="2 9">DNA mismatch repair protein MutS</fullName>
    </recommendedName>
</protein>
<dbReference type="SUPFAM" id="SSF53150">
    <property type="entry name" value="DNA repair protein MutS, domain II"/>
    <property type="match status" value="1"/>
</dbReference>
<dbReference type="InterPro" id="IPR005748">
    <property type="entry name" value="DNA_mismatch_repair_MutS"/>
</dbReference>
<dbReference type="SUPFAM" id="SSF55271">
    <property type="entry name" value="DNA repair protein MutS, domain I"/>
    <property type="match status" value="1"/>
</dbReference>
<dbReference type="GO" id="GO:0140664">
    <property type="term" value="F:ATP-dependent DNA damage sensor activity"/>
    <property type="evidence" value="ECO:0007669"/>
    <property type="project" value="InterPro"/>
</dbReference>
<dbReference type="InterPro" id="IPR036678">
    <property type="entry name" value="MutS_con_dom_sf"/>
</dbReference>
<dbReference type="PANTHER" id="PTHR11361">
    <property type="entry name" value="DNA MISMATCH REPAIR PROTEIN MUTS FAMILY MEMBER"/>
    <property type="match status" value="1"/>
</dbReference>
<proteinExistence type="inferred from homology"/>
<evidence type="ECO:0000256" key="1">
    <source>
        <dbReference type="ARBA" id="ARBA00006271"/>
    </source>
</evidence>
<comment type="caution">
    <text evidence="12">The sequence shown here is derived from an EMBL/GenBank/DDBJ whole genome shotgun (WGS) entry which is preliminary data.</text>
</comment>
<gene>
    <name evidence="9" type="primary">mutS</name>
    <name evidence="12" type="ORF">AXX12_03135</name>
</gene>
<dbReference type="FunFam" id="3.40.50.300:FF:000870">
    <property type="entry name" value="MutS protein homolog 4"/>
    <property type="match status" value="1"/>
</dbReference>
<dbReference type="OrthoDB" id="9802448at2"/>
<evidence type="ECO:0000256" key="8">
    <source>
        <dbReference type="ARBA" id="ARBA00024647"/>
    </source>
</evidence>
<keyword evidence="3 9" id="KW-0547">Nucleotide-binding</keyword>
<sequence>MAETYTPMLEQYREIKNRHLNDILFFRMGDFYEMFFEDAETASRELEITLTARDGGGGKRVPMCGVPYHSADGYIAKLIEKGYKVAVCEQTEDPRQAQGIVKREVVKVITPGTVLSDQLLPDKANNYLVVLLEESGLLCFAAVDISTGECMWGSFTGASKVAAMCDRLFCLSPAEILFAGKIDSAAAINEFIAARIPSCAYSSIDVEDFSALRKLPASHFGTDNLPEQEPARDCVAYLLYYLHHTLKSDLSHVNRLGRYDADAHLLLDNITLRNLEISRNLRDGSKKGTLLGVLDYTQTAMGARLLKKWVEQPLNQPTEIVTRLDAVDELVKQPAARAYIREQLRDVYDFERIITKIEVGTANARDLTALRQSLATLPLVKEAIVKLRAKLFSSAGGQLSGHMDIVQLIQDALVDNPPVATREGGMIRPGYDLELDELRTIARDSKLWIQNLEANERETTGIRSLKVGYNRVFGYYLEVTHANASEVPARYTRKQTLANAERYITPELKEFELKVLGAEEKIVVLEYQLFVSLRETIKRQVREIQQTARQVALLDVLCSLSEAASRHNYVKPQIVTDRELRIKDGRHPVVEELLQRERFIPNDTGLNHRDCEIMIITGPNMAGKSTYMRQVALLTVMAQIGSFVPAREASISPVDRIFTRVGASDDLSSGQSTFMVEMAEVSHILKHATSKSLIILDEIGRGTSTYDGMSIARAVIEHIKSKIKAKTLFSTHYHELTEMEGQFDGVKNYSVAVKERGNDVVFLRRIVPGGADKSYGVHVAQLAGLPKSVIERARQILSDHEQPDCRQIERAASPSPSPLPASLFSSGLSDELLALDIMTVTPLEALNILYKLQNQAKAEAGKL</sequence>
<dbReference type="InterPro" id="IPR017261">
    <property type="entry name" value="DNA_mismatch_repair_MutS/MSH"/>
</dbReference>
<dbReference type="HAMAP" id="MF_00096">
    <property type="entry name" value="MutS"/>
    <property type="match status" value="1"/>
</dbReference>
<dbReference type="InterPro" id="IPR007695">
    <property type="entry name" value="DNA_mismatch_repair_MutS-lik_N"/>
</dbReference>
<keyword evidence="13" id="KW-1185">Reference proteome</keyword>
<comment type="function">
    <text evidence="8 9">This protein is involved in the repair of mismatches in DNA. It is possible that it carries out the mismatch recognition step. This protein has a weak ATPase activity.</text>
</comment>
<evidence type="ECO:0000256" key="7">
    <source>
        <dbReference type="ARBA" id="ARBA00023204"/>
    </source>
</evidence>
<evidence type="ECO:0000313" key="13">
    <source>
        <dbReference type="Proteomes" id="UP000076268"/>
    </source>
</evidence>
<dbReference type="PIRSF" id="PIRSF037677">
    <property type="entry name" value="DNA_mis_repair_Msh6"/>
    <property type="match status" value="1"/>
</dbReference>
<dbReference type="PANTHER" id="PTHR11361:SF34">
    <property type="entry name" value="DNA MISMATCH REPAIR PROTEIN MSH1, MITOCHONDRIAL"/>
    <property type="match status" value="1"/>
</dbReference>
<evidence type="ECO:0000256" key="4">
    <source>
        <dbReference type="ARBA" id="ARBA00022763"/>
    </source>
</evidence>
<evidence type="ECO:0000313" key="12">
    <source>
        <dbReference type="EMBL" id="KYZ77142.1"/>
    </source>
</evidence>
<dbReference type="InterPro" id="IPR027417">
    <property type="entry name" value="P-loop_NTPase"/>
</dbReference>
<keyword evidence="4 9" id="KW-0227">DNA damage</keyword>